<evidence type="ECO:0000256" key="7">
    <source>
        <dbReference type="SAM" id="SignalP"/>
    </source>
</evidence>
<gene>
    <name evidence="10" type="ORF">C9374_000695</name>
</gene>
<dbReference type="PANTHER" id="PTHR24033:SF225">
    <property type="entry name" value="EGF-LIKE DOMAIN-CONTAINING PROTEIN"/>
    <property type="match status" value="1"/>
</dbReference>
<keyword evidence="5" id="KW-0472">Membrane</keyword>
<dbReference type="SMART" id="SM00181">
    <property type="entry name" value="EGF"/>
    <property type="match status" value="9"/>
</dbReference>
<evidence type="ECO:0000313" key="10">
    <source>
        <dbReference type="EMBL" id="KAG2388531.1"/>
    </source>
</evidence>
<feature type="disulfide bond" evidence="6">
    <location>
        <begin position="69"/>
        <end position="79"/>
    </location>
</feature>
<dbReference type="SMART" id="SM00180">
    <property type="entry name" value="EGF_Lam"/>
    <property type="match status" value="3"/>
</dbReference>
<evidence type="ECO:0000256" key="1">
    <source>
        <dbReference type="ARBA" id="ARBA00004370"/>
    </source>
</evidence>
<keyword evidence="7" id="KW-0732">Signal</keyword>
<evidence type="ECO:0000256" key="2">
    <source>
        <dbReference type="ARBA" id="ARBA00007200"/>
    </source>
</evidence>
<keyword evidence="6" id="KW-0245">EGF-like domain</keyword>
<name>A0AA88GU97_NAELO</name>
<feature type="disulfide bond" evidence="6">
    <location>
        <begin position="138"/>
        <end position="147"/>
    </location>
</feature>
<feature type="disulfide bond" evidence="6">
    <location>
        <begin position="91"/>
        <end position="100"/>
    </location>
</feature>
<dbReference type="InterPro" id="IPR051830">
    <property type="entry name" value="NOTCH_homolog"/>
</dbReference>
<feature type="signal peptide" evidence="7">
    <location>
        <begin position="1"/>
        <end position="24"/>
    </location>
</feature>
<feature type="domain" description="EGF-like" evidence="8">
    <location>
        <begin position="25"/>
        <end position="63"/>
    </location>
</feature>
<dbReference type="PANTHER" id="PTHR24033">
    <property type="entry name" value="EGF-LIKE DOMAIN-CONTAINING PROTEIN"/>
    <property type="match status" value="1"/>
</dbReference>
<dbReference type="CDD" id="cd00055">
    <property type="entry name" value="EGF_Lam"/>
    <property type="match status" value="1"/>
</dbReference>
<dbReference type="PROSITE" id="PS51111">
    <property type="entry name" value="REJ"/>
    <property type="match status" value="1"/>
</dbReference>
<comment type="caution">
    <text evidence="6">Lacks conserved residue(s) required for the propagation of feature annotation.</text>
</comment>
<dbReference type="PROSITE" id="PS50026">
    <property type="entry name" value="EGF_3"/>
    <property type="match status" value="5"/>
</dbReference>
<comment type="caution">
    <text evidence="10">The sequence shown here is derived from an EMBL/GenBank/DDBJ whole genome shotgun (WGS) entry which is preliminary data.</text>
</comment>
<evidence type="ECO:0000313" key="11">
    <source>
        <dbReference type="Proteomes" id="UP000816034"/>
    </source>
</evidence>
<keyword evidence="3" id="KW-0812">Transmembrane</keyword>
<evidence type="ECO:0000256" key="5">
    <source>
        <dbReference type="ARBA" id="ARBA00023136"/>
    </source>
</evidence>
<evidence type="ECO:0000256" key="6">
    <source>
        <dbReference type="PROSITE-ProRule" id="PRU00076"/>
    </source>
</evidence>
<organism evidence="10 11">
    <name type="scientific">Naegleria lovaniensis</name>
    <name type="common">Amoeba</name>
    <dbReference type="NCBI Taxonomy" id="51637"/>
    <lineage>
        <taxon>Eukaryota</taxon>
        <taxon>Discoba</taxon>
        <taxon>Heterolobosea</taxon>
        <taxon>Tetramitia</taxon>
        <taxon>Eutetramitia</taxon>
        <taxon>Vahlkampfiidae</taxon>
        <taxon>Naegleria</taxon>
    </lineage>
</organism>
<evidence type="ECO:0000256" key="3">
    <source>
        <dbReference type="ARBA" id="ARBA00022692"/>
    </source>
</evidence>
<dbReference type="Gene3D" id="2.10.25.10">
    <property type="entry name" value="Laminin"/>
    <property type="match status" value="4"/>
</dbReference>
<feature type="domain" description="EGF-like" evidence="8">
    <location>
        <begin position="112"/>
        <end position="148"/>
    </location>
</feature>
<feature type="domain" description="EGF-like" evidence="8">
    <location>
        <begin position="620"/>
        <end position="658"/>
    </location>
</feature>
<feature type="disulfide bond" evidence="6">
    <location>
        <begin position="648"/>
        <end position="657"/>
    </location>
</feature>
<feature type="disulfide bond" evidence="6">
    <location>
        <begin position="692"/>
        <end position="701"/>
    </location>
</feature>
<dbReference type="InterPro" id="IPR002049">
    <property type="entry name" value="LE_dom"/>
</dbReference>
<feature type="domain" description="EGF-like" evidence="8">
    <location>
        <begin position="65"/>
        <end position="101"/>
    </location>
</feature>
<dbReference type="GO" id="GO:0016020">
    <property type="term" value="C:membrane"/>
    <property type="evidence" value="ECO:0007669"/>
    <property type="project" value="UniProtKB-SubCell"/>
</dbReference>
<feature type="disulfide bond" evidence="6">
    <location>
        <begin position="34"/>
        <end position="51"/>
    </location>
</feature>
<accession>A0AA88GU97</accession>
<dbReference type="InterPro" id="IPR014010">
    <property type="entry name" value="REJ_dom"/>
</dbReference>
<dbReference type="PROSITE" id="PS00022">
    <property type="entry name" value="EGF_1"/>
    <property type="match status" value="8"/>
</dbReference>
<feature type="disulfide bond" evidence="6">
    <location>
        <begin position="116"/>
        <end position="126"/>
    </location>
</feature>
<feature type="disulfide bond" evidence="6">
    <location>
        <begin position="629"/>
        <end position="646"/>
    </location>
</feature>
<comment type="similarity">
    <text evidence="2">Belongs to the polycystin family.</text>
</comment>
<feature type="disulfide bond" evidence="6">
    <location>
        <begin position="53"/>
        <end position="62"/>
    </location>
</feature>
<feature type="domain" description="EGF-like" evidence="8">
    <location>
        <begin position="670"/>
        <end position="702"/>
    </location>
</feature>
<keyword evidence="6" id="KW-1015">Disulfide bond</keyword>
<evidence type="ECO:0000259" key="9">
    <source>
        <dbReference type="PROSITE" id="PS51111"/>
    </source>
</evidence>
<dbReference type="RefSeq" id="XP_044552523.1">
    <property type="nucleotide sequence ID" value="XM_044696866.1"/>
</dbReference>
<dbReference type="Pfam" id="PF02010">
    <property type="entry name" value="REJ"/>
    <property type="match status" value="1"/>
</dbReference>
<keyword evidence="4" id="KW-1133">Transmembrane helix</keyword>
<reference evidence="10 11" key="1">
    <citation type="journal article" date="2018" name="BMC Genomics">
        <title>The genome of Naegleria lovaniensis, the basis for a comparative approach to unravel pathogenicity factors of the human pathogenic amoeba N. fowleri.</title>
        <authorList>
            <person name="Liechti N."/>
            <person name="Schurch N."/>
            <person name="Bruggmann R."/>
            <person name="Wittwer M."/>
        </authorList>
    </citation>
    <scope>NUCLEOTIDE SEQUENCE [LARGE SCALE GENOMIC DNA]</scope>
    <source>
        <strain evidence="10 11">ATCC 30569</strain>
    </source>
</reference>
<dbReference type="GeneID" id="68093157"/>
<evidence type="ECO:0000256" key="4">
    <source>
        <dbReference type="ARBA" id="ARBA00022989"/>
    </source>
</evidence>
<sequence>MRIRHYIVCSAVLLLAALIGAVYCSDSLCAGVSCGSHGSCYVDPDSNSPQCLCSFGYSGDACETAPPSCTQFCGHHTHCEYNEPGDVICSCSDGWGGEHCSEPGLWFLSENGGSTCNATCSNHGFCYFDNYGNEACNCTTGYSGKDCSTRDCSLNCGAHGTCSFDSQNSPICLCIDGYTTTDPSNPCASCSGSGKIVDPATKACICDPLAGYISEGSSCMCNKAAGFVESTNGTCQCPSGMTNVKGACVRICPPNWSGDKCEQYKPPAACVTVPSGVLSQCSGIVNYAVLNTDYVGSQTFSSVDKYIEALKTSIKARDSIINETANSYMPKFPTCNSTCLPAMIRVACYVSFKSCIVQNMVPQTQPLCLDACKAIGTQELHMDASSQCALISSQTPTCFYGPYLPSNTTCNGIAHSNSAVCSGRGKCIGQNLCSCPTGVVGSDCQYYECFGKNETDTGVCNGNGKCGGPNNCQCNDKFTGMQCDVPMCNGRSQVEGGCSFRGTCGSDNVCKCNNNYDGPSCRACKAGYTGIFCEVPICSGIPASDPSVCGGRGKCIGPNTCSCISGYNGTSCQTFACNGVDRLDANVCSGKGKCVSPNVCVCSGNYAASSYCSSCTKDYDGDKCTNQICNAATTCSGHGVCNALACSCTGNWEGKYCDRCKAGYTGSDCQYQCTASKCNNRGSCNDTGGCTCNAHTTGSYCESCESGWYGAKCDFKVMDAFSFSTMGDVITGTVYSSIKAPIGCADLVKSSSLASLGKGATCLLDSSRNEFQIILGAGATIGIGSTLTLGLYPKSGDSETVTVTVTRGSYQAIAPSAVLVADKYLVTKGCGKIYLDASASSSLDRRKLNFAWSAIVTPTTDDQSTLDSIIASQASLSRIVIDSTSLSVGTYTMQVVVASTFTSDSIATQTISFEVTEASVPTLSVREGIASSVTIGKLSVITPMVTIPNKACYKGSGAVSYSFKIDSSKTSTTFDVVQENGLLVFGPRRTVLPAAGDYFFTVTASQSGAQNVTLPFKVTAAALPLKVSFTVGDFAQAKDKPVTLAVKRLDPSNPSSTDGTVSVSCVNLDTSNACSGFPQDISSTLSLSVASMDPALYRFTATYSKSDGRSSSASVKVNVLDQTSSTVLKATIVPQEGVDLSVVDSSKTLILGLKLLDRQILTNKKVVTWSSADLDFVSASIATDKNILQIPGSLLSPGASYTVTVTVTDTVVVGGETITKTGSSDVTFTVNSPPTVGVLDVSPSTGVALVDDFKIACENGWTDPQLPLTYEFRTRLDSETTWNIISQRSTTNSISTKLGKVGTMYVKAVVYDALGAASELETTVTVTRPSTEATLNAIASFADQTSATLSDSSAVLEMIGSVDLNSITDPAQKAKVTAAAENTITNFLTATTKEEAITSQSEQTTTATISLISAATKSIDKISDNTVSLVGNVLYASTKGVADSSTININSDQVESSRKSADSVYNRVSTNVASRMTRAFTKTDLANVKGVYDNLALVQVKTNVADMPATVVTGADSSVSYLRKVSLSTLNALAANVSGLNSFTLASDIASSNALSSLEEVNVKVKVYPSSVTQAATKAIELSITSTSNSAVAISGTSSVASLSLARLNSRAASALVCQKWDGTSFVKDTTCAVSASSTSVTLDVKSTGVYVVATETTPVSSPKTSTSKQVSSASSWTMSVLAVVVMFVSALMM</sequence>
<dbReference type="PROSITE" id="PS01186">
    <property type="entry name" value="EGF_2"/>
    <property type="match status" value="4"/>
</dbReference>
<dbReference type="EMBL" id="PYSW02000010">
    <property type="protein sequence ID" value="KAG2388531.1"/>
    <property type="molecule type" value="Genomic_DNA"/>
</dbReference>
<dbReference type="InterPro" id="IPR002859">
    <property type="entry name" value="PKD/REJ-like"/>
</dbReference>
<dbReference type="Proteomes" id="UP000816034">
    <property type="component" value="Unassembled WGS sequence"/>
</dbReference>
<feature type="chain" id="PRO_5041666400" evidence="7">
    <location>
        <begin position="25"/>
        <end position="1694"/>
    </location>
</feature>
<keyword evidence="11" id="KW-1185">Reference proteome</keyword>
<comment type="subcellular location">
    <subcellularLocation>
        <location evidence="1">Membrane</location>
    </subcellularLocation>
</comment>
<protein>
    <submittedName>
        <fullName evidence="10">Uncharacterized protein</fullName>
    </submittedName>
</protein>
<dbReference type="PROSITE" id="PS01248">
    <property type="entry name" value="EGF_LAM_1"/>
    <property type="match status" value="1"/>
</dbReference>
<proteinExistence type="inferred from homology"/>
<dbReference type="Gene3D" id="2.170.300.10">
    <property type="entry name" value="Tie2 ligand-binding domain superfamily"/>
    <property type="match status" value="1"/>
</dbReference>
<evidence type="ECO:0000259" key="8">
    <source>
        <dbReference type="PROSITE" id="PS50026"/>
    </source>
</evidence>
<dbReference type="InterPro" id="IPR000742">
    <property type="entry name" value="EGF"/>
</dbReference>
<feature type="domain" description="REJ" evidence="9">
    <location>
        <begin position="798"/>
        <end position="1273"/>
    </location>
</feature>